<gene>
    <name evidence="1" type="ORF">ACJRO7_014733</name>
</gene>
<name>A0ABD3L158_EUCGL</name>
<accession>A0ABD3L158</accession>
<protein>
    <submittedName>
        <fullName evidence="1">Uncharacterized protein</fullName>
    </submittedName>
</protein>
<dbReference type="Proteomes" id="UP001634007">
    <property type="component" value="Unassembled WGS sequence"/>
</dbReference>
<evidence type="ECO:0000313" key="2">
    <source>
        <dbReference type="Proteomes" id="UP001634007"/>
    </source>
</evidence>
<comment type="caution">
    <text evidence="1">The sequence shown here is derived from an EMBL/GenBank/DDBJ whole genome shotgun (WGS) entry which is preliminary data.</text>
</comment>
<reference evidence="1 2" key="1">
    <citation type="submission" date="2024-11" db="EMBL/GenBank/DDBJ databases">
        <title>Chromosome-level genome assembly of Eucalyptus globulus Labill. provides insights into its genome evolution.</title>
        <authorList>
            <person name="Li X."/>
        </authorList>
    </citation>
    <scope>NUCLEOTIDE SEQUENCE [LARGE SCALE GENOMIC DNA]</scope>
    <source>
        <strain evidence="1">CL2024</strain>
        <tissue evidence="1">Fresh tender leaves</tissue>
    </source>
</reference>
<proteinExistence type="predicted"/>
<evidence type="ECO:0000313" key="1">
    <source>
        <dbReference type="EMBL" id="KAL3745660.1"/>
    </source>
</evidence>
<keyword evidence="2" id="KW-1185">Reference proteome</keyword>
<dbReference type="AlphaFoldDB" id="A0ABD3L158"/>
<organism evidence="1 2">
    <name type="scientific">Eucalyptus globulus</name>
    <name type="common">Tasmanian blue gum</name>
    <dbReference type="NCBI Taxonomy" id="34317"/>
    <lineage>
        <taxon>Eukaryota</taxon>
        <taxon>Viridiplantae</taxon>
        <taxon>Streptophyta</taxon>
        <taxon>Embryophyta</taxon>
        <taxon>Tracheophyta</taxon>
        <taxon>Spermatophyta</taxon>
        <taxon>Magnoliopsida</taxon>
        <taxon>eudicotyledons</taxon>
        <taxon>Gunneridae</taxon>
        <taxon>Pentapetalae</taxon>
        <taxon>rosids</taxon>
        <taxon>malvids</taxon>
        <taxon>Myrtales</taxon>
        <taxon>Myrtaceae</taxon>
        <taxon>Myrtoideae</taxon>
        <taxon>Eucalypteae</taxon>
        <taxon>Eucalyptus</taxon>
    </lineage>
</organism>
<dbReference type="EMBL" id="JBJKBG010000003">
    <property type="protein sequence ID" value="KAL3745660.1"/>
    <property type="molecule type" value="Genomic_DNA"/>
</dbReference>
<sequence length="82" mass="9126">MPRLPHANFTFSEEYCFVFQCLQTFQHGKALNQLLLLGPLITPPVNVTELAKVAVQAAADPAFTPVVIDVQGLLRYSQQKLK</sequence>